<keyword evidence="7" id="KW-1185">Reference proteome</keyword>
<keyword evidence="3" id="KW-0238">DNA-binding</keyword>
<dbReference type="SUPFAM" id="SSF46785">
    <property type="entry name" value="Winged helix' DNA-binding domain"/>
    <property type="match status" value="1"/>
</dbReference>
<dbReference type="Proteomes" id="UP001595636">
    <property type="component" value="Unassembled WGS sequence"/>
</dbReference>
<dbReference type="PANTHER" id="PTHR30126:SF98">
    <property type="entry name" value="HTH-TYPE TRANSCRIPTIONAL ACTIVATOR BAUR"/>
    <property type="match status" value="1"/>
</dbReference>
<sequence length="295" mass="32882">MPIRNLSDFDLKSLRIFCAIADAGGFTQAQTSLNMHLSKLSTTISDLEVRLGLKLCQRGRQGFQLTQDGLAVYEASRGLFSDIDRFIGNLGALHGQPAPNIHIGLVDGLLTLPQMPTAQALRRFREQLPQTQIHLHIHRPDELEKLVLEEKIAIAVGAFHHNLSGLVYTSAFQEEQSLYCATQHPLFASSDEHIAHSVADHDYVERGYMQESQRPCQIRLKKAAVAYTMEAISTLVLTGQYLSHYAQQWQQQGLLRALQPALFSYSSTFSIITRQGKTPDLASQLLQDCLLAATK</sequence>
<proteinExistence type="inferred from homology"/>
<dbReference type="PROSITE" id="PS50931">
    <property type="entry name" value="HTH_LYSR"/>
    <property type="match status" value="1"/>
</dbReference>
<comment type="caution">
    <text evidence="6">The sequence shown here is derived from an EMBL/GenBank/DDBJ whole genome shotgun (WGS) entry which is preliminary data.</text>
</comment>
<organism evidence="6 7">
    <name type="scientific">Vogesella amnigena</name>
    <dbReference type="NCBI Taxonomy" id="1507449"/>
    <lineage>
        <taxon>Bacteria</taxon>
        <taxon>Pseudomonadati</taxon>
        <taxon>Pseudomonadota</taxon>
        <taxon>Betaproteobacteria</taxon>
        <taxon>Neisseriales</taxon>
        <taxon>Chromobacteriaceae</taxon>
        <taxon>Vogesella</taxon>
    </lineage>
</organism>
<keyword evidence="4" id="KW-0804">Transcription</keyword>
<dbReference type="InterPro" id="IPR005119">
    <property type="entry name" value="LysR_subst-bd"/>
</dbReference>
<dbReference type="EMBL" id="JBHRYH010000009">
    <property type="protein sequence ID" value="MFC3625424.1"/>
    <property type="molecule type" value="Genomic_DNA"/>
</dbReference>
<reference evidence="7" key="1">
    <citation type="journal article" date="2019" name="Int. J. Syst. Evol. Microbiol.">
        <title>The Global Catalogue of Microorganisms (GCM) 10K type strain sequencing project: providing services to taxonomists for standard genome sequencing and annotation.</title>
        <authorList>
            <consortium name="The Broad Institute Genomics Platform"/>
            <consortium name="The Broad Institute Genome Sequencing Center for Infectious Disease"/>
            <person name="Wu L."/>
            <person name="Ma J."/>
        </authorList>
    </citation>
    <scope>NUCLEOTIDE SEQUENCE [LARGE SCALE GENOMIC DNA]</scope>
    <source>
        <strain evidence="7">KCTC 42195</strain>
    </source>
</reference>
<evidence type="ECO:0000313" key="7">
    <source>
        <dbReference type="Proteomes" id="UP001595636"/>
    </source>
</evidence>
<keyword evidence="2" id="KW-0805">Transcription regulation</keyword>
<dbReference type="Pfam" id="PF00126">
    <property type="entry name" value="HTH_1"/>
    <property type="match status" value="1"/>
</dbReference>
<evidence type="ECO:0000313" key="6">
    <source>
        <dbReference type="EMBL" id="MFC3625424.1"/>
    </source>
</evidence>
<protein>
    <submittedName>
        <fullName evidence="6">LysR family transcriptional regulator</fullName>
    </submittedName>
</protein>
<comment type="similarity">
    <text evidence="1">Belongs to the LysR transcriptional regulatory family.</text>
</comment>
<feature type="domain" description="HTH lysR-type" evidence="5">
    <location>
        <begin position="9"/>
        <end position="66"/>
    </location>
</feature>
<dbReference type="InterPro" id="IPR036390">
    <property type="entry name" value="WH_DNA-bd_sf"/>
</dbReference>
<dbReference type="InterPro" id="IPR036388">
    <property type="entry name" value="WH-like_DNA-bd_sf"/>
</dbReference>
<dbReference type="Gene3D" id="3.40.190.10">
    <property type="entry name" value="Periplasmic binding protein-like II"/>
    <property type="match status" value="2"/>
</dbReference>
<dbReference type="PANTHER" id="PTHR30126">
    <property type="entry name" value="HTH-TYPE TRANSCRIPTIONAL REGULATOR"/>
    <property type="match status" value="1"/>
</dbReference>
<evidence type="ECO:0000256" key="2">
    <source>
        <dbReference type="ARBA" id="ARBA00023015"/>
    </source>
</evidence>
<dbReference type="Pfam" id="PF03466">
    <property type="entry name" value="LysR_substrate"/>
    <property type="match status" value="1"/>
</dbReference>
<dbReference type="Gene3D" id="1.10.10.10">
    <property type="entry name" value="Winged helix-like DNA-binding domain superfamily/Winged helix DNA-binding domain"/>
    <property type="match status" value="1"/>
</dbReference>
<name>A0ABV7TRQ9_9NEIS</name>
<accession>A0ABV7TRQ9</accession>
<evidence type="ECO:0000256" key="4">
    <source>
        <dbReference type="ARBA" id="ARBA00023163"/>
    </source>
</evidence>
<dbReference type="SUPFAM" id="SSF53850">
    <property type="entry name" value="Periplasmic binding protein-like II"/>
    <property type="match status" value="1"/>
</dbReference>
<dbReference type="RefSeq" id="WP_390276944.1">
    <property type="nucleotide sequence ID" value="NZ_JBHRYH010000009.1"/>
</dbReference>
<evidence type="ECO:0000259" key="5">
    <source>
        <dbReference type="PROSITE" id="PS50931"/>
    </source>
</evidence>
<dbReference type="InterPro" id="IPR000847">
    <property type="entry name" value="LysR_HTH_N"/>
</dbReference>
<evidence type="ECO:0000256" key="1">
    <source>
        <dbReference type="ARBA" id="ARBA00009437"/>
    </source>
</evidence>
<evidence type="ECO:0000256" key="3">
    <source>
        <dbReference type="ARBA" id="ARBA00023125"/>
    </source>
</evidence>
<gene>
    <name evidence="6" type="ORF">ACFOKJ_04585</name>
</gene>